<dbReference type="Pfam" id="PF25231">
    <property type="entry name" value="DUF7847"/>
    <property type="match status" value="1"/>
</dbReference>
<feature type="transmembrane region" description="Helical" evidence="1">
    <location>
        <begin position="55"/>
        <end position="79"/>
    </location>
</feature>
<evidence type="ECO:0000313" key="3">
    <source>
        <dbReference type="EMBL" id="SER09901.1"/>
    </source>
</evidence>
<dbReference type="OrthoDB" id="205869at2157"/>
<keyword evidence="1" id="KW-1133">Transmembrane helix</keyword>
<dbReference type="RefSeq" id="WP_090618495.1">
    <property type="nucleotide sequence ID" value="NZ_FOFD01000004.1"/>
</dbReference>
<feature type="transmembrane region" description="Helical" evidence="1">
    <location>
        <begin position="124"/>
        <end position="144"/>
    </location>
</feature>
<dbReference type="InterPro" id="IPR057169">
    <property type="entry name" value="DUF7847"/>
</dbReference>
<accession>A0A1H9LEI6</accession>
<sequence>MVFSIIDAMTDGFSRTIERNGLVFVAVFVVLALLNALVVSVGFGSAADTSPVSALVGAVSGLLSIALGLVMIATAVIALRTFASDETETIPREFRSRKIAFATLNVFVGTFVFALLVAVGSVFLLVPGLFLLVSLYYWTVFVAVEDENFVRAFRSSWTLTSGSRLRLFGLGVAVLVAGLAVNGAAALPAVLLGDAAGFVLAQLVAAVVTVYTVATTARAYDQLRGLEHPPDAEPQPGSAGTPA</sequence>
<dbReference type="AlphaFoldDB" id="A0A1H9LEI6"/>
<feature type="transmembrane region" description="Helical" evidence="1">
    <location>
        <begin position="21"/>
        <end position="43"/>
    </location>
</feature>
<feature type="transmembrane region" description="Helical" evidence="1">
    <location>
        <begin position="165"/>
        <end position="189"/>
    </location>
</feature>
<dbReference type="EMBL" id="FOFD01000004">
    <property type="protein sequence ID" value="SER09901.1"/>
    <property type="molecule type" value="Genomic_DNA"/>
</dbReference>
<evidence type="ECO:0000259" key="2">
    <source>
        <dbReference type="Pfam" id="PF25231"/>
    </source>
</evidence>
<protein>
    <recommendedName>
        <fullName evidence="2">DUF7847 domain-containing protein</fullName>
    </recommendedName>
</protein>
<proteinExistence type="predicted"/>
<evidence type="ECO:0000256" key="1">
    <source>
        <dbReference type="SAM" id="Phobius"/>
    </source>
</evidence>
<feature type="transmembrane region" description="Helical" evidence="1">
    <location>
        <begin position="195"/>
        <end position="214"/>
    </location>
</feature>
<keyword evidence="4" id="KW-1185">Reference proteome</keyword>
<evidence type="ECO:0000313" key="4">
    <source>
        <dbReference type="Proteomes" id="UP000199114"/>
    </source>
</evidence>
<feature type="domain" description="DUF7847" evidence="2">
    <location>
        <begin position="5"/>
        <end position="223"/>
    </location>
</feature>
<dbReference type="Proteomes" id="UP000199114">
    <property type="component" value="Unassembled WGS sequence"/>
</dbReference>
<feature type="transmembrane region" description="Helical" evidence="1">
    <location>
        <begin position="99"/>
        <end position="118"/>
    </location>
</feature>
<organism evidence="3 4">
    <name type="scientific">Natrinema salaciae</name>
    <dbReference type="NCBI Taxonomy" id="1186196"/>
    <lineage>
        <taxon>Archaea</taxon>
        <taxon>Methanobacteriati</taxon>
        <taxon>Methanobacteriota</taxon>
        <taxon>Stenosarchaea group</taxon>
        <taxon>Halobacteria</taxon>
        <taxon>Halobacteriales</taxon>
        <taxon>Natrialbaceae</taxon>
        <taxon>Natrinema</taxon>
    </lineage>
</organism>
<reference evidence="4" key="1">
    <citation type="submission" date="2016-10" db="EMBL/GenBank/DDBJ databases">
        <authorList>
            <person name="Varghese N."/>
            <person name="Submissions S."/>
        </authorList>
    </citation>
    <scope>NUCLEOTIDE SEQUENCE [LARGE SCALE GENOMIC DNA]</scope>
    <source>
        <strain evidence="4">DSM 25055</strain>
    </source>
</reference>
<keyword evidence="1" id="KW-0472">Membrane</keyword>
<name>A0A1H9LEI6_9EURY</name>
<gene>
    <name evidence="3" type="ORF">SAMN04489841_2945</name>
</gene>
<dbReference type="STRING" id="1186196.SAMN04489841_2945"/>
<keyword evidence="1" id="KW-0812">Transmembrane</keyword>